<keyword evidence="14" id="KW-1185">Reference proteome</keyword>
<dbReference type="EC" id="1.14.18.1" evidence="3"/>
<evidence type="ECO:0000256" key="11">
    <source>
        <dbReference type="SAM" id="SignalP"/>
    </source>
</evidence>
<dbReference type="GO" id="GO:0004503">
    <property type="term" value="F:tyrosinase activity"/>
    <property type="evidence" value="ECO:0007669"/>
    <property type="project" value="UniProtKB-EC"/>
</dbReference>
<reference evidence="15" key="3">
    <citation type="submission" date="2025-08" db="UniProtKB">
        <authorList>
            <consortium name="RefSeq"/>
        </authorList>
    </citation>
    <scope>IDENTIFICATION</scope>
    <source>
        <strain evidence="15">CBS 342.82</strain>
    </source>
</reference>
<evidence type="ECO:0000256" key="10">
    <source>
        <dbReference type="ARBA" id="ARBA00048881"/>
    </source>
</evidence>
<dbReference type="Gene3D" id="1.10.1280.10">
    <property type="entry name" value="Di-copper center containing domain from catechol oxidase"/>
    <property type="match status" value="1"/>
</dbReference>
<evidence type="ECO:0000256" key="6">
    <source>
        <dbReference type="ARBA" id="ARBA00023008"/>
    </source>
</evidence>
<dbReference type="PRINTS" id="PR00092">
    <property type="entry name" value="TYROSINASE"/>
</dbReference>
<evidence type="ECO:0000313" key="14">
    <source>
        <dbReference type="Proteomes" id="UP000504637"/>
    </source>
</evidence>
<keyword evidence="4" id="KW-0479">Metal-binding</keyword>
<dbReference type="InterPro" id="IPR050316">
    <property type="entry name" value="Tyrosinase/Hemocyanin"/>
</dbReference>
<proteinExistence type="inferred from homology"/>
<dbReference type="GO" id="GO:0042438">
    <property type="term" value="P:melanin biosynthetic process"/>
    <property type="evidence" value="ECO:0007669"/>
    <property type="project" value="UniProtKB-KW"/>
</dbReference>
<dbReference type="AlphaFoldDB" id="A0A6J3LWY9"/>
<dbReference type="PANTHER" id="PTHR11474:SF76">
    <property type="entry name" value="SHKT DOMAIN-CONTAINING PROTEIN"/>
    <property type="match status" value="1"/>
</dbReference>
<evidence type="ECO:0000259" key="13">
    <source>
        <dbReference type="PROSITE" id="PS00498"/>
    </source>
</evidence>
<reference evidence="15" key="1">
    <citation type="submission" date="2020-01" db="EMBL/GenBank/DDBJ databases">
        <authorList>
            <consortium name="DOE Joint Genome Institute"/>
            <person name="Haridas S."/>
            <person name="Albert R."/>
            <person name="Binder M."/>
            <person name="Bloem J."/>
            <person name="Labutti K."/>
            <person name="Salamov A."/>
            <person name="Andreopoulos B."/>
            <person name="Baker S.E."/>
            <person name="Barry K."/>
            <person name="Bills G."/>
            <person name="Bluhm B.H."/>
            <person name="Cannon C."/>
            <person name="Castanera R."/>
            <person name="Culley D.E."/>
            <person name="Daum C."/>
            <person name="Ezra D."/>
            <person name="Gonzalez J.B."/>
            <person name="Henrissat B."/>
            <person name="Kuo A."/>
            <person name="Liang C."/>
            <person name="Lipzen A."/>
            <person name="Lutzoni F."/>
            <person name="Magnuson J."/>
            <person name="Mondo S."/>
            <person name="Nolan M."/>
            <person name="Ohm R."/>
            <person name="Pangilinan J."/>
            <person name="Park H.-J."/>
            <person name="Ramirez L."/>
            <person name="Alfaro M."/>
            <person name="Sun H."/>
            <person name="Tritt A."/>
            <person name="Yoshinaga Y."/>
            <person name="Zwiers L.-H."/>
            <person name="Turgeon B.G."/>
            <person name="Goodwin S.B."/>
            <person name="Spatafora J.W."/>
            <person name="Crous P.W."/>
            <person name="Grigoriev I.V."/>
        </authorList>
    </citation>
    <scope>NUCLEOTIDE SEQUENCE</scope>
    <source>
        <strain evidence="15">CBS 342.82</strain>
    </source>
</reference>
<keyword evidence="6" id="KW-0186">Copper</keyword>
<dbReference type="InterPro" id="IPR002227">
    <property type="entry name" value="Tyrosinase_Cu-bd"/>
</dbReference>
<evidence type="ECO:0000256" key="5">
    <source>
        <dbReference type="ARBA" id="ARBA00023002"/>
    </source>
</evidence>
<dbReference type="InterPro" id="IPR008922">
    <property type="entry name" value="Di-copper_centre_dom_sf"/>
</dbReference>
<dbReference type="OrthoDB" id="6132182at2759"/>
<dbReference type="InterPro" id="IPR041640">
    <property type="entry name" value="Tyrosinase_C"/>
</dbReference>
<evidence type="ECO:0000256" key="7">
    <source>
        <dbReference type="ARBA" id="ARBA00023033"/>
    </source>
</evidence>
<dbReference type="GO" id="GO:0046872">
    <property type="term" value="F:metal ion binding"/>
    <property type="evidence" value="ECO:0007669"/>
    <property type="project" value="UniProtKB-KW"/>
</dbReference>
<dbReference type="Gene3D" id="2.60.310.20">
    <property type="match status" value="1"/>
</dbReference>
<dbReference type="Proteomes" id="UP000504637">
    <property type="component" value="Unplaced"/>
</dbReference>
<evidence type="ECO:0000256" key="9">
    <source>
        <dbReference type="ARBA" id="ARBA00048233"/>
    </source>
</evidence>
<dbReference type="Pfam" id="PF00264">
    <property type="entry name" value="Tyrosinase"/>
    <property type="match status" value="1"/>
</dbReference>
<evidence type="ECO:0000256" key="8">
    <source>
        <dbReference type="ARBA" id="ARBA00023101"/>
    </source>
</evidence>
<evidence type="ECO:0000256" key="4">
    <source>
        <dbReference type="ARBA" id="ARBA00022723"/>
    </source>
</evidence>
<comment type="similarity">
    <text evidence="2">Belongs to the tyrosinase family.</text>
</comment>
<dbReference type="RefSeq" id="XP_033457306.1">
    <property type="nucleotide sequence ID" value="XM_033605507.1"/>
</dbReference>
<keyword evidence="5" id="KW-0560">Oxidoreductase</keyword>
<dbReference type="Pfam" id="PF18132">
    <property type="entry name" value="Tyrosinase_C"/>
    <property type="match status" value="1"/>
</dbReference>
<dbReference type="SUPFAM" id="SSF48056">
    <property type="entry name" value="Di-copper centre-containing domain"/>
    <property type="match status" value="1"/>
</dbReference>
<protein>
    <recommendedName>
        <fullName evidence="3">tyrosinase</fullName>
        <ecNumber evidence="3">1.14.18.1</ecNumber>
    </recommendedName>
</protein>
<accession>A0A6J3LWY9</accession>
<feature type="signal peptide" evidence="11">
    <location>
        <begin position="1"/>
        <end position="19"/>
    </location>
</feature>
<keyword evidence="7" id="KW-0503">Monooxygenase</keyword>
<sequence>MKFLHLFSALSLACTFTSAHPAASSPLEERQQQLVITNAVSGPVYPRLEIRTLSAANNYAQWSLFILALRQWQQESQSDPSSFFGVAKIHGVPRQNYNNVGQCFGCGGTDGYCTHDSILFPTWHRAYVALWEQQFLIRVNRVANSFVGTQFQGAMQQAAVSMRWPFWDWAAKAPAGTPVLPYVVTNRTVKVQTPTGQQIVGNPLYQYNYTSSGGMYYYPYTDYRATYRYPYSNAANAGSNNARAVSAFGSARSNLADQVYGLLTQCKTWQPFSNDNADNSNTGCSNSLEGIHNNIHVLAGGQGSSSAAAGHMSVPPTASFDPLFFLHHANVDRLFAMWQAINPSQYSGSARAPGSTWTIAQGDTNNEFSNLTPFLKDTSGNFWTGLQVRSWNTTFAYTYPEFVATPGDAGSVASIASKLYSRGATATAGSIKRDAEAAPAPNAAAEATPAPVLEARDATTYHYVANIQTPRHYLKGSYTIYIFNGKPASEDPETWITDERMIGPMGVFAHSSMASNKVVIAGSVPLTSTLSSIAGTGLLADLSIPLVSAYLKANLQWRIHGPNGESVDPASIPGFVVSVVCAPMTVSSDPRVLPVYGQFQTLVDVTTGLVGGLDKTTKLLGNVVGGLLNGLLG</sequence>
<gene>
    <name evidence="15" type="ORF">K489DRAFT_383059</name>
</gene>
<comment type="catalytic activity">
    <reaction evidence="9">
        <text>2 L-dopa + O2 = 2 L-dopaquinone + 2 H2O</text>
        <dbReference type="Rhea" id="RHEA:34287"/>
        <dbReference type="ChEBI" id="CHEBI:15377"/>
        <dbReference type="ChEBI" id="CHEBI:15379"/>
        <dbReference type="ChEBI" id="CHEBI:57504"/>
        <dbReference type="ChEBI" id="CHEBI:57924"/>
        <dbReference type="EC" id="1.14.18.1"/>
    </reaction>
</comment>
<name>A0A6J3LWY9_9PEZI</name>
<comment type="catalytic activity">
    <reaction evidence="10">
        <text>L-tyrosine + O2 = L-dopaquinone + H2O</text>
        <dbReference type="Rhea" id="RHEA:18117"/>
        <dbReference type="ChEBI" id="CHEBI:15377"/>
        <dbReference type="ChEBI" id="CHEBI:15379"/>
        <dbReference type="ChEBI" id="CHEBI:57924"/>
        <dbReference type="ChEBI" id="CHEBI:58315"/>
        <dbReference type="EC" id="1.14.18.1"/>
    </reaction>
</comment>
<dbReference type="PROSITE" id="PS00497">
    <property type="entry name" value="TYROSINASE_1"/>
    <property type="match status" value="1"/>
</dbReference>
<comment type="cofactor">
    <cofactor evidence="1">
        <name>Cu(2+)</name>
        <dbReference type="ChEBI" id="CHEBI:29036"/>
    </cofactor>
</comment>
<reference evidence="15" key="2">
    <citation type="submission" date="2020-04" db="EMBL/GenBank/DDBJ databases">
        <authorList>
            <consortium name="NCBI Genome Project"/>
        </authorList>
    </citation>
    <scope>NUCLEOTIDE SEQUENCE</scope>
    <source>
        <strain evidence="15">CBS 342.82</strain>
    </source>
</reference>
<evidence type="ECO:0000313" key="15">
    <source>
        <dbReference type="RefSeq" id="XP_033457306.1"/>
    </source>
</evidence>
<evidence type="ECO:0000256" key="2">
    <source>
        <dbReference type="ARBA" id="ARBA00009928"/>
    </source>
</evidence>
<evidence type="ECO:0000259" key="12">
    <source>
        <dbReference type="PROSITE" id="PS00497"/>
    </source>
</evidence>
<feature type="chain" id="PRO_5027087501" description="tyrosinase" evidence="11">
    <location>
        <begin position="20"/>
        <end position="633"/>
    </location>
</feature>
<dbReference type="GeneID" id="54363307"/>
<feature type="domain" description="Tyrosinase copper-binding" evidence="12">
    <location>
        <begin position="115"/>
        <end position="132"/>
    </location>
</feature>
<keyword evidence="8" id="KW-0470">Melanin biosynthesis</keyword>
<keyword evidence="11" id="KW-0732">Signal</keyword>
<evidence type="ECO:0000256" key="1">
    <source>
        <dbReference type="ARBA" id="ARBA00001973"/>
    </source>
</evidence>
<dbReference type="PANTHER" id="PTHR11474">
    <property type="entry name" value="TYROSINASE FAMILY MEMBER"/>
    <property type="match status" value="1"/>
</dbReference>
<evidence type="ECO:0000256" key="3">
    <source>
        <dbReference type="ARBA" id="ARBA00011906"/>
    </source>
</evidence>
<feature type="domain" description="Tyrosinase copper-binding" evidence="13">
    <location>
        <begin position="321"/>
        <end position="332"/>
    </location>
</feature>
<organism evidence="15">
    <name type="scientific">Dissoconium aciculare CBS 342.82</name>
    <dbReference type="NCBI Taxonomy" id="1314786"/>
    <lineage>
        <taxon>Eukaryota</taxon>
        <taxon>Fungi</taxon>
        <taxon>Dikarya</taxon>
        <taxon>Ascomycota</taxon>
        <taxon>Pezizomycotina</taxon>
        <taxon>Dothideomycetes</taxon>
        <taxon>Dothideomycetidae</taxon>
        <taxon>Mycosphaerellales</taxon>
        <taxon>Dissoconiaceae</taxon>
        <taxon>Dissoconium</taxon>
    </lineage>
</organism>
<dbReference type="PROSITE" id="PS00498">
    <property type="entry name" value="TYROSINASE_2"/>
    <property type="match status" value="1"/>
</dbReference>